<dbReference type="PROSITE" id="PS51257">
    <property type="entry name" value="PROKAR_LIPOPROTEIN"/>
    <property type="match status" value="1"/>
</dbReference>
<evidence type="ECO:0008006" key="3">
    <source>
        <dbReference type="Google" id="ProtNLM"/>
    </source>
</evidence>
<reference evidence="1" key="1">
    <citation type="submission" date="2017-07" db="EMBL/GenBank/DDBJ databases">
        <title>The cable genome - Insights into the physiology and evolution of filamentous bacteria capable of sulfide oxidation via long distance electron transfer.</title>
        <authorList>
            <person name="Thorup C."/>
            <person name="Bjerg J.T."/>
            <person name="Schreiber L."/>
            <person name="Nielsen L.P."/>
            <person name="Kjeldsen K.U."/>
            <person name="Boesen T."/>
            <person name="Boggild A."/>
            <person name="Meysman F."/>
            <person name="Geelhoed J."/>
            <person name="Schramm A."/>
        </authorList>
    </citation>
    <scope>NUCLEOTIDE SEQUENCE [LARGE SCALE GENOMIC DNA]</scope>
    <source>
        <strain evidence="1">GS</strain>
    </source>
</reference>
<organism evidence="1 2">
    <name type="scientific">Candidatus Electronema aureum</name>
    <dbReference type="NCBI Taxonomy" id="2005002"/>
    <lineage>
        <taxon>Bacteria</taxon>
        <taxon>Pseudomonadati</taxon>
        <taxon>Thermodesulfobacteriota</taxon>
        <taxon>Desulfobulbia</taxon>
        <taxon>Desulfobulbales</taxon>
        <taxon>Desulfobulbaceae</taxon>
        <taxon>Candidatus Electronema</taxon>
    </lineage>
</organism>
<comment type="caution">
    <text evidence="1">The sequence shown here is derived from an EMBL/GenBank/DDBJ whole genome shotgun (WGS) entry which is preliminary data.</text>
</comment>
<gene>
    <name evidence="1" type="ORF">CDV28_14015</name>
</gene>
<evidence type="ECO:0000313" key="1">
    <source>
        <dbReference type="EMBL" id="TAA74088.1"/>
    </source>
</evidence>
<dbReference type="Proteomes" id="UP000316238">
    <property type="component" value="Unassembled WGS sequence"/>
</dbReference>
<name>A0A521FZ85_9BACT</name>
<dbReference type="EMBL" id="NQJD01000040">
    <property type="protein sequence ID" value="TAA74088.1"/>
    <property type="molecule type" value="Genomic_DNA"/>
</dbReference>
<protein>
    <recommendedName>
        <fullName evidence="3">Lipoprotein</fullName>
    </recommendedName>
</protein>
<keyword evidence="2" id="KW-1185">Reference proteome</keyword>
<sequence length="211" mass="22915">MNATRRIITAGLLGLTAMSGGCGGTTAQPEPQLPDFTLSCAAVLPAVQGTDLDRKSTEGEEKTLHEGTTALNQALRDYFGSRTDIRMISDEQAEEAGKPRTSLAGAKAAAEKAGCNAILETTLHRYKERIGGEYTAKEPSSVSFSYRLLALPEGTVLCRGRVDEEQEPLMSNLLKFRLSAENSFTWVKAEQLLSQNLREQLNDCSFLVGKQ</sequence>
<evidence type="ECO:0000313" key="2">
    <source>
        <dbReference type="Proteomes" id="UP000316238"/>
    </source>
</evidence>
<dbReference type="AlphaFoldDB" id="A0A521FZ85"/>
<proteinExistence type="predicted"/>
<accession>A0A521FZ85</accession>